<accession>A0A2T7G1V4</accession>
<organism evidence="2 3">
    <name type="scientific">Thalassorhabdomicrobium marinisediminis</name>
    <dbReference type="NCBI Taxonomy" id="2170577"/>
    <lineage>
        <taxon>Bacteria</taxon>
        <taxon>Pseudomonadati</taxon>
        <taxon>Pseudomonadota</taxon>
        <taxon>Alphaproteobacteria</taxon>
        <taxon>Rhodobacterales</taxon>
        <taxon>Paracoccaceae</taxon>
        <taxon>Thalassorhabdomicrobium</taxon>
    </lineage>
</organism>
<name>A0A2T7G1V4_9RHOB</name>
<gene>
    <name evidence="2" type="ORF">DC363_01885</name>
</gene>
<keyword evidence="1" id="KW-1133">Transmembrane helix</keyword>
<dbReference type="Proteomes" id="UP000244817">
    <property type="component" value="Unassembled WGS sequence"/>
</dbReference>
<comment type="caution">
    <text evidence="2">The sequence shown here is derived from an EMBL/GenBank/DDBJ whole genome shotgun (WGS) entry which is preliminary data.</text>
</comment>
<feature type="transmembrane region" description="Helical" evidence="1">
    <location>
        <begin position="100"/>
        <end position="118"/>
    </location>
</feature>
<feature type="transmembrane region" description="Helical" evidence="1">
    <location>
        <begin position="138"/>
        <end position="161"/>
    </location>
</feature>
<keyword evidence="1" id="KW-0472">Membrane</keyword>
<feature type="transmembrane region" description="Helical" evidence="1">
    <location>
        <begin position="77"/>
        <end position="94"/>
    </location>
</feature>
<evidence type="ECO:0008006" key="4">
    <source>
        <dbReference type="Google" id="ProtNLM"/>
    </source>
</evidence>
<evidence type="ECO:0000313" key="2">
    <source>
        <dbReference type="EMBL" id="PVA08380.1"/>
    </source>
</evidence>
<dbReference type="AlphaFoldDB" id="A0A2T7G1V4"/>
<protein>
    <recommendedName>
        <fullName evidence="4">Yip1 domain-containing protein</fullName>
    </recommendedName>
</protein>
<dbReference type="OrthoDB" id="7872013at2"/>
<sequence>MMIALAGVIGGFTVGVLDVLTGTPDVVLEFDDGRTATVERAGPILQAIYATATALALALALLWVGRRLGGGGSAPEVLAAVAVLQLVMTVILVAQAISAVLLPMLSLILMIFGLYVFLRGLAHAVNVVHELHNLARSAGVICLSFLGVIIGVMIAMAVFGLGPQATMLGEL</sequence>
<proteinExistence type="predicted"/>
<reference evidence="2 3" key="1">
    <citation type="submission" date="2018-04" db="EMBL/GenBank/DDBJ databases">
        <title>Pelagivirga bohaiensis gen. nov., sp. nov., a bacterium isolated from the Bohai Sea.</title>
        <authorList>
            <person name="Ji X."/>
        </authorList>
    </citation>
    <scope>NUCLEOTIDE SEQUENCE [LARGE SCALE GENOMIC DNA]</scope>
    <source>
        <strain evidence="2 3">BH-SD16</strain>
    </source>
</reference>
<feature type="transmembrane region" description="Helical" evidence="1">
    <location>
        <begin position="46"/>
        <end position="65"/>
    </location>
</feature>
<evidence type="ECO:0000256" key="1">
    <source>
        <dbReference type="SAM" id="Phobius"/>
    </source>
</evidence>
<dbReference type="EMBL" id="QCYG01000001">
    <property type="protein sequence ID" value="PVA08380.1"/>
    <property type="molecule type" value="Genomic_DNA"/>
</dbReference>
<evidence type="ECO:0000313" key="3">
    <source>
        <dbReference type="Proteomes" id="UP000244817"/>
    </source>
</evidence>
<keyword evidence="3" id="KW-1185">Reference proteome</keyword>
<keyword evidence="1" id="KW-0812">Transmembrane</keyword>